<keyword evidence="1" id="KW-1133">Transmembrane helix</keyword>
<dbReference type="PANTHER" id="PTHR42714:SF2">
    <property type="entry name" value="TRNA MODIFICATION GTPASE GTPBP3, MITOCHONDRIAL"/>
    <property type="match status" value="1"/>
</dbReference>
<dbReference type="RefSeq" id="WP_244887916.1">
    <property type="nucleotide sequence ID" value="NZ_FOUO01000011.1"/>
</dbReference>
<name>A0A1I4RZ42_ECTMO</name>
<feature type="transmembrane region" description="Helical" evidence="1">
    <location>
        <begin position="7"/>
        <end position="32"/>
    </location>
</feature>
<dbReference type="Pfam" id="PF01926">
    <property type="entry name" value="MMR_HSR1"/>
    <property type="match status" value="1"/>
</dbReference>
<evidence type="ECO:0000259" key="2">
    <source>
        <dbReference type="Pfam" id="PF01926"/>
    </source>
</evidence>
<dbReference type="Gene3D" id="3.40.50.300">
    <property type="entry name" value="P-loop containing nucleotide triphosphate hydrolases"/>
    <property type="match status" value="1"/>
</dbReference>
<organism evidence="3 4">
    <name type="scientific">Ectothiorhodospira mobilis</name>
    <dbReference type="NCBI Taxonomy" id="195064"/>
    <lineage>
        <taxon>Bacteria</taxon>
        <taxon>Pseudomonadati</taxon>
        <taxon>Pseudomonadota</taxon>
        <taxon>Gammaproteobacteria</taxon>
        <taxon>Chromatiales</taxon>
        <taxon>Ectothiorhodospiraceae</taxon>
        <taxon>Ectothiorhodospira</taxon>
    </lineage>
</organism>
<gene>
    <name evidence="3" type="ORF">SAMN05421721_11123</name>
</gene>
<proteinExistence type="predicted"/>
<protein>
    <recommendedName>
        <fullName evidence="2">G domain-containing protein</fullName>
    </recommendedName>
</protein>
<dbReference type="InterPro" id="IPR027417">
    <property type="entry name" value="P-loop_NTPase"/>
</dbReference>
<keyword evidence="4" id="KW-1185">Reference proteome</keyword>
<evidence type="ECO:0000313" key="3">
    <source>
        <dbReference type="EMBL" id="SFM57576.1"/>
    </source>
</evidence>
<dbReference type="AlphaFoldDB" id="A0A1I4RZ42"/>
<evidence type="ECO:0000313" key="4">
    <source>
        <dbReference type="Proteomes" id="UP000199556"/>
    </source>
</evidence>
<reference evidence="3 4" key="1">
    <citation type="submission" date="2016-10" db="EMBL/GenBank/DDBJ databases">
        <authorList>
            <person name="de Groot N.N."/>
        </authorList>
    </citation>
    <scope>NUCLEOTIDE SEQUENCE [LARGE SCALE GENOMIC DNA]</scope>
    <source>
        <strain evidence="3 4">DSM 4180</strain>
    </source>
</reference>
<feature type="domain" description="G" evidence="2">
    <location>
        <begin position="285"/>
        <end position="377"/>
    </location>
</feature>
<dbReference type="InterPro" id="IPR006073">
    <property type="entry name" value="GTP-bd"/>
</dbReference>
<dbReference type="GO" id="GO:0030488">
    <property type="term" value="P:tRNA methylation"/>
    <property type="evidence" value="ECO:0007669"/>
    <property type="project" value="TreeGrafter"/>
</dbReference>
<keyword evidence="1" id="KW-0472">Membrane</keyword>
<dbReference type="GO" id="GO:0005829">
    <property type="term" value="C:cytosol"/>
    <property type="evidence" value="ECO:0007669"/>
    <property type="project" value="TreeGrafter"/>
</dbReference>
<dbReference type="EMBL" id="FOUO01000011">
    <property type="protein sequence ID" value="SFM57576.1"/>
    <property type="molecule type" value="Genomic_DNA"/>
</dbReference>
<dbReference type="SUPFAM" id="SSF52540">
    <property type="entry name" value="P-loop containing nucleoside triphosphate hydrolases"/>
    <property type="match status" value="1"/>
</dbReference>
<dbReference type="Proteomes" id="UP000199556">
    <property type="component" value="Unassembled WGS sequence"/>
</dbReference>
<dbReference type="STRING" id="195064.SAMN05421721_11123"/>
<feature type="transmembrane region" description="Helical" evidence="1">
    <location>
        <begin position="38"/>
        <end position="55"/>
    </location>
</feature>
<dbReference type="GO" id="GO:0005525">
    <property type="term" value="F:GTP binding"/>
    <property type="evidence" value="ECO:0007669"/>
    <property type="project" value="InterPro"/>
</dbReference>
<dbReference type="GO" id="GO:0002098">
    <property type="term" value="P:tRNA wobble uridine modification"/>
    <property type="evidence" value="ECO:0007669"/>
    <property type="project" value="TreeGrafter"/>
</dbReference>
<sequence>MRDTRRLGALLATAALLLLPLLVLMPLGALWLWQQGWLLYWLGAGAVLGLAGYGLSRWLQGSDAPPAGDGEIPPQGAVSPPDADWSQRDLAAWAEVQTLAAEVDPAIVTRYRDLLAVARRTIATVAAHYHPDDRHPVWRFTLPEALLLTERVSVRLRRVLLDRVPGAHLIRVSRLVRLWELQPAARTGLKWFRGAAWVYRAARLVNPMGAVLAETRERLFSSLLDEAGDELRRRGGRIWVEEVGRAAIELYSGRLQAQAGALDEAALERAAGPGVPVDVPPGPVRILVAGQGKAGKSSLINALTGRTAAGVDVLPATRLPQGHTLEAAGLPGAVLIDTPALEGAEEFSQLLAQADQADCILWVSAAHRADRAMDRRALQALRQHWGRDTARPAPPLLGVVSHVDRLSPAREWDPPYDTHTPVRPKERAMRQALEAVAADLKIPVEQLVPARLDQADTALDVEPILALLAAHGERARRCRALRVVSQGARGPWRQVLVQTARAGAGAARHWIGRRHRGRGEG</sequence>
<keyword evidence="1" id="KW-0812">Transmembrane</keyword>
<dbReference type="PANTHER" id="PTHR42714">
    <property type="entry name" value="TRNA MODIFICATION GTPASE GTPBP3"/>
    <property type="match status" value="1"/>
</dbReference>
<accession>A0A1I4RZ42</accession>
<evidence type="ECO:0000256" key="1">
    <source>
        <dbReference type="SAM" id="Phobius"/>
    </source>
</evidence>